<keyword evidence="6" id="KW-1133">Transmembrane helix</keyword>
<dbReference type="InterPro" id="IPR003378">
    <property type="entry name" value="Fringe-like_glycosylTrfase"/>
</dbReference>
<keyword evidence="4" id="KW-0812">Transmembrane</keyword>
<sequence length="332" mass="38486">MLELEKISTRCSNRYKFWQNHNAYNKLTHHFSKGFTSIPWLKQKKNPIGWLCAINRADYAFIKYMELLQKSNAAIPDYLMIIDDDTFINMNQLYSYFISNSDEDGYVPKSSTPVIFAGCRVRAAVHQIRFTFPHGGLGIYLSRGALKKWMMPIHCNDTKNLDHVELCRRYTTNPTNSETDNANVTIGEGKFFRNGMNLNQVFKLLFHQGNINCFHGDWFFGYIANYLNISRHVVPKGEFPTVGDGGMSAMFFDGTDRESAVEGVDHDYEKNRTVAENRLHAIMGSEIYKPQHPEGLCLHSDWMEKVDKEFVVYNETIYHKVNPNLMKRIYRG</sequence>
<dbReference type="EMBL" id="BLLK01000074">
    <property type="protein sequence ID" value="GFH61495.1"/>
    <property type="molecule type" value="Genomic_DNA"/>
</dbReference>
<dbReference type="GO" id="GO:0016020">
    <property type="term" value="C:membrane"/>
    <property type="evidence" value="ECO:0007669"/>
    <property type="project" value="UniProtKB-SubCell"/>
</dbReference>
<feature type="domain" description="Fringe-like glycosyltransferase" evidence="8">
    <location>
        <begin position="77"/>
        <end position="154"/>
    </location>
</feature>
<keyword evidence="10" id="KW-1185">Reference proteome</keyword>
<dbReference type="Proteomes" id="UP001054902">
    <property type="component" value="Unassembled WGS sequence"/>
</dbReference>
<dbReference type="Pfam" id="PF02434">
    <property type="entry name" value="Fringe"/>
    <property type="match status" value="1"/>
</dbReference>
<keyword evidence="5" id="KW-0735">Signal-anchor</keyword>
<protein>
    <recommendedName>
        <fullName evidence="8">Fringe-like glycosyltransferase domain-containing protein</fullName>
    </recommendedName>
</protein>
<evidence type="ECO:0000313" key="10">
    <source>
        <dbReference type="Proteomes" id="UP001054902"/>
    </source>
</evidence>
<comment type="caution">
    <text evidence="9">The sequence shown here is derived from an EMBL/GenBank/DDBJ whole genome shotgun (WGS) entry which is preliminary data.</text>
</comment>
<reference evidence="9 10" key="1">
    <citation type="journal article" date="2021" name="Sci. Rep.">
        <title>The genome of the diatom Chaetoceros tenuissimus carries an ancient integrated fragment of an extant virus.</title>
        <authorList>
            <person name="Hongo Y."/>
            <person name="Kimura K."/>
            <person name="Takaki Y."/>
            <person name="Yoshida Y."/>
            <person name="Baba S."/>
            <person name="Kobayashi G."/>
            <person name="Nagasaki K."/>
            <person name="Hano T."/>
            <person name="Tomaru Y."/>
        </authorList>
    </citation>
    <scope>NUCLEOTIDE SEQUENCE [LARGE SCALE GENOMIC DNA]</scope>
    <source>
        <strain evidence="9 10">NIES-3715</strain>
    </source>
</reference>
<evidence type="ECO:0000256" key="7">
    <source>
        <dbReference type="ARBA" id="ARBA00023136"/>
    </source>
</evidence>
<organism evidence="9 10">
    <name type="scientific">Chaetoceros tenuissimus</name>
    <dbReference type="NCBI Taxonomy" id="426638"/>
    <lineage>
        <taxon>Eukaryota</taxon>
        <taxon>Sar</taxon>
        <taxon>Stramenopiles</taxon>
        <taxon>Ochrophyta</taxon>
        <taxon>Bacillariophyta</taxon>
        <taxon>Coscinodiscophyceae</taxon>
        <taxon>Chaetocerotophycidae</taxon>
        <taxon>Chaetocerotales</taxon>
        <taxon>Chaetocerotaceae</taxon>
        <taxon>Chaetoceros</taxon>
    </lineage>
</organism>
<evidence type="ECO:0000256" key="6">
    <source>
        <dbReference type="ARBA" id="ARBA00022989"/>
    </source>
</evidence>
<evidence type="ECO:0000256" key="4">
    <source>
        <dbReference type="ARBA" id="ARBA00022692"/>
    </source>
</evidence>
<dbReference type="AlphaFoldDB" id="A0AAD3DEG2"/>
<evidence type="ECO:0000256" key="1">
    <source>
        <dbReference type="ARBA" id="ARBA00004606"/>
    </source>
</evidence>
<evidence type="ECO:0000313" key="9">
    <source>
        <dbReference type="EMBL" id="GFH61495.1"/>
    </source>
</evidence>
<evidence type="ECO:0000256" key="3">
    <source>
        <dbReference type="ARBA" id="ARBA00022679"/>
    </source>
</evidence>
<evidence type="ECO:0000256" key="2">
    <source>
        <dbReference type="ARBA" id="ARBA00022676"/>
    </source>
</evidence>
<name>A0AAD3DEG2_9STRA</name>
<dbReference type="GO" id="GO:0016757">
    <property type="term" value="F:glycosyltransferase activity"/>
    <property type="evidence" value="ECO:0007669"/>
    <property type="project" value="UniProtKB-KW"/>
</dbReference>
<dbReference type="Gene3D" id="3.90.550.50">
    <property type="match status" value="1"/>
</dbReference>
<evidence type="ECO:0000259" key="8">
    <source>
        <dbReference type="Pfam" id="PF02434"/>
    </source>
</evidence>
<accession>A0AAD3DEG2</accession>
<keyword evidence="7" id="KW-0472">Membrane</keyword>
<evidence type="ECO:0000256" key="5">
    <source>
        <dbReference type="ARBA" id="ARBA00022968"/>
    </source>
</evidence>
<proteinExistence type="predicted"/>
<keyword evidence="3" id="KW-0808">Transferase</keyword>
<gene>
    <name evidence="9" type="ORF">CTEN210_17971</name>
</gene>
<keyword evidence="2" id="KW-0328">Glycosyltransferase</keyword>
<comment type="subcellular location">
    <subcellularLocation>
        <location evidence="1">Membrane</location>
        <topology evidence="1">Single-pass type II membrane protein</topology>
    </subcellularLocation>
</comment>